<organism evidence="1 2">
    <name type="scientific">Athelia psychrophila</name>
    <dbReference type="NCBI Taxonomy" id="1759441"/>
    <lineage>
        <taxon>Eukaryota</taxon>
        <taxon>Fungi</taxon>
        <taxon>Dikarya</taxon>
        <taxon>Basidiomycota</taxon>
        <taxon>Agaricomycotina</taxon>
        <taxon>Agaricomycetes</taxon>
        <taxon>Agaricomycetidae</taxon>
        <taxon>Atheliales</taxon>
        <taxon>Atheliaceae</taxon>
        <taxon>Athelia</taxon>
    </lineage>
</organism>
<name>A0A166AQ99_9AGAM</name>
<proteinExistence type="predicted"/>
<dbReference type="Proteomes" id="UP000076532">
    <property type="component" value="Unassembled WGS sequence"/>
</dbReference>
<evidence type="ECO:0000313" key="2">
    <source>
        <dbReference type="Proteomes" id="UP000076532"/>
    </source>
</evidence>
<accession>A0A166AQ99</accession>
<sequence length="231" mass="26518">MIEVLVLMQDQPGFCRLIIDRDLRRWTLRSHYNSSDDENAPDEPEYWDDGVASRQRVSLRAALETLSNLRELHSIQDEVYIAPKDPTPHIGWTPHHNLQRLTLYNPILDADLTKAFAKHPNLQQVIIVRPDFDEYLLGEALKHIQTWRELVLVGHEALSANRCAVAIRDAAASLDRCCKLVYVRYDWHEASVGWDSDIADDIQLFVRSRLEDGGLFQGETMNSEKTKGDAE</sequence>
<dbReference type="AlphaFoldDB" id="A0A166AQ99"/>
<evidence type="ECO:0000313" key="1">
    <source>
        <dbReference type="EMBL" id="KZP11848.1"/>
    </source>
</evidence>
<dbReference type="EMBL" id="KV417656">
    <property type="protein sequence ID" value="KZP11848.1"/>
    <property type="molecule type" value="Genomic_DNA"/>
</dbReference>
<gene>
    <name evidence="1" type="ORF">FIBSPDRAFT_870845</name>
</gene>
<reference evidence="1 2" key="1">
    <citation type="journal article" date="2016" name="Mol. Biol. Evol.">
        <title>Comparative Genomics of Early-Diverging Mushroom-Forming Fungi Provides Insights into the Origins of Lignocellulose Decay Capabilities.</title>
        <authorList>
            <person name="Nagy L.G."/>
            <person name="Riley R."/>
            <person name="Tritt A."/>
            <person name="Adam C."/>
            <person name="Daum C."/>
            <person name="Floudas D."/>
            <person name="Sun H."/>
            <person name="Yadav J.S."/>
            <person name="Pangilinan J."/>
            <person name="Larsson K.H."/>
            <person name="Matsuura K."/>
            <person name="Barry K."/>
            <person name="Labutti K."/>
            <person name="Kuo R."/>
            <person name="Ohm R.A."/>
            <person name="Bhattacharya S.S."/>
            <person name="Shirouzu T."/>
            <person name="Yoshinaga Y."/>
            <person name="Martin F.M."/>
            <person name="Grigoriev I.V."/>
            <person name="Hibbett D.S."/>
        </authorList>
    </citation>
    <scope>NUCLEOTIDE SEQUENCE [LARGE SCALE GENOMIC DNA]</scope>
    <source>
        <strain evidence="1 2">CBS 109695</strain>
    </source>
</reference>
<dbReference type="OrthoDB" id="6365676at2759"/>
<protein>
    <submittedName>
        <fullName evidence="1">Uncharacterized protein</fullName>
    </submittedName>
</protein>
<keyword evidence="2" id="KW-1185">Reference proteome</keyword>